<feature type="transmembrane region" description="Helical" evidence="7">
    <location>
        <begin position="31"/>
        <end position="49"/>
    </location>
</feature>
<keyword evidence="3 7" id="KW-0808">Transferase</keyword>
<evidence type="ECO:0000256" key="7">
    <source>
        <dbReference type="HAMAP-Rule" id="MF_01147"/>
    </source>
</evidence>
<dbReference type="GO" id="GO:0005886">
    <property type="term" value="C:plasma membrane"/>
    <property type="evidence" value="ECO:0007669"/>
    <property type="project" value="UniProtKB-SubCell"/>
</dbReference>
<evidence type="ECO:0000256" key="8">
    <source>
        <dbReference type="SAM" id="MobiDB-lite"/>
    </source>
</evidence>
<keyword evidence="10" id="KW-1185">Reference proteome</keyword>
<proteinExistence type="inferred from homology"/>
<dbReference type="GO" id="GO:0008961">
    <property type="term" value="F:phosphatidylglycerol-prolipoprotein diacylglyceryl transferase activity"/>
    <property type="evidence" value="ECO:0007669"/>
    <property type="project" value="UniProtKB-UniRule"/>
</dbReference>
<comment type="caution">
    <text evidence="9">The sequence shown here is derived from an EMBL/GenBank/DDBJ whole genome shotgun (WGS) entry which is preliminary data.</text>
</comment>
<feature type="compositionally biased region" description="Acidic residues" evidence="8">
    <location>
        <begin position="321"/>
        <end position="330"/>
    </location>
</feature>
<reference evidence="9 10" key="1">
    <citation type="submission" date="2019-03" db="EMBL/GenBank/DDBJ databases">
        <title>Genomic Encyclopedia of Type Strains, Phase IV (KMG-IV): sequencing the most valuable type-strain genomes for metagenomic binning, comparative biology and taxonomic classification.</title>
        <authorList>
            <person name="Goeker M."/>
        </authorList>
    </citation>
    <scope>NUCLEOTIDE SEQUENCE [LARGE SCALE GENOMIC DNA]</scope>
    <source>
        <strain evidence="9 10">DSM 45361</strain>
    </source>
</reference>
<comment type="pathway">
    <text evidence="7">Protein modification; lipoprotein biosynthesis (diacylglyceryl transfer).</text>
</comment>
<dbReference type="UniPathway" id="UPA00664"/>
<keyword evidence="6 7" id="KW-0472">Membrane</keyword>
<dbReference type="EMBL" id="SNXZ01000003">
    <property type="protein sequence ID" value="TDP97138.1"/>
    <property type="molecule type" value="Genomic_DNA"/>
</dbReference>
<evidence type="ECO:0000256" key="2">
    <source>
        <dbReference type="ARBA" id="ARBA00022475"/>
    </source>
</evidence>
<feature type="region of interest" description="Disordered" evidence="8">
    <location>
        <begin position="296"/>
        <end position="395"/>
    </location>
</feature>
<accession>A0A4V6PVT6</accession>
<feature type="transmembrane region" description="Helical" evidence="7">
    <location>
        <begin position="200"/>
        <end position="218"/>
    </location>
</feature>
<evidence type="ECO:0000313" key="9">
    <source>
        <dbReference type="EMBL" id="TDP97138.1"/>
    </source>
</evidence>
<organism evidence="9 10">
    <name type="scientific">Labedaea rhizosphaerae</name>
    <dbReference type="NCBI Taxonomy" id="598644"/>
    <lineage>
        <taxon>Bacteria</taxon>
        <taxon>Bacillati</taxon>
        <taxon>Actinomycetota</taxon>
        <taxon>Actinomycetes</taxon>
        <taxon>Pseudonocardiales</taxon>
        <taxon>Pseudonocardiaceae</taxon>
        <taxon>Labedaea</taxon>
    </lineage>
</organism>
<feature type="compositionally biased region" description="Basic and acidic residues" evidence="8">
    <location>
        <begin position="332"/>
        <end position="364"/>
    </location>
</feature>
<feature type="transmembrane region" description="Helical" evidence="7">
    <location>
        <begin position="130"/>
        <end position="150"/>
    </location>
</feature>
<dbReference type="PROSITE" id="PS01311">
    <property type="entry name" value="LGT"/>
    <property type="match status" value="1"/>
</dbReference>
<name>A0A4V6PVT6_LABRH</name>
<keyword evidence="9" id="KW-0449">Lipoprotein</keyword>
<dbReference type="GO" id="GO:0042158">
    <property type="term" value="P:lipoprotein biosynthetic process"/>
    <property type="evidence" value="ECO:0007669"/>
    <property type="project" value="UniProtKB-UniRule"/>
</dbReference>
<sequence length="395" mass="42081">MTTAASLYLANIPSPDRGVWNIDLGALTIPIRAYALCIIAGIILAIWWGERRLIARGGRQGDVLDIAVFAVPFGLVGGRLYHVATDYYRYFGAGKNPLNALKVWDGGLGIWGAIALGAVGAYIGCKRKGIPLPVFADAVAPGVVAAQAVGRIGNYFNQELYGGSTNLPWGLEIYVRQPDNLTGVAVPGHPQIDGSPFHPTFLYELIWNLLVAALVVYLDRRLRLGHGRACAVYVAGYTLGRGWIEMMRTDPATMVFGVRINVWVSLLVFLGAITYFVLARAKGEREDLVALRAAFEGETPPASTEDTEGAAETKDSADTEGAGDTDDTDDTAVAKDEDVKADEPETEAAEAKAEPGAEEAKPEATPEPEATTEATTEAKDAGTPAEAEEEAKSGK</sequence>
<dbReference type="Pfam" id="PF01790">
    <property type="entry name" value="LGT"/>
    <property type="match status" value="1"/>
</dbReference>
<dbReference type="RefSeq" id="WP_133850389.1">
    <property type="nucleotide sequence ID" value="NZ_SNXZ01000003.1"/>
</dbReference>
<dbReference type="AlphaFoldDB" id="A0A4V6PVT6"/>
<comment type="subcellular location">
    <subcellularLocation>
        <location evidence="7">Cell membrane</location>
        <topology evidence="7">Multi-pass membrane protein</topology>
    </subcellularLocation>
</comment>
<dbReference type="OrthoDB" id="871140at2"/>
<evidence type="ECO:0000313" key="10">
    <source>
        <dbReference type="Proteomes" id="UP000295444"/>
    </source>
</evidence>
<dbReference type="NCBIfam" id="TIGR00544">
    <property type="entry name" value="lgt"/>
    <property type="match status" value="1"/>
</dbReference>
<dbReference type="EC" id="2.5.1.145" evidence="7"/>
<comment type="function">
    <text evidence="7">Catalyzes the transfer of the diacylglyceryl group from phosphatidylglycerol to the sulfhydryl group of the N-terminal cysteine of a prolipoprotein, the first step in the formation of mature lipoproteins.</text>
</comment>
<feature type="binding site" evidence="7">
    <location>
        <position position="151"/>
    </location>
    <ligand>
        <name>a 1,2-diacyl-sn-glycero-3-phospho-(1'-sn-glycerol)</name>
        <dbReference type="ChEBI" id="CHEBI:64716"/>
    </ligand>
</feature>
<evidence type="ECO:0000256" key="3">
    <source>
        <dbReference type="ARBA" id="ARBA00022679"/>
    </source>
</evidence>
<dbReference type="PANTHER" id="PTHR30589">
    <property type="entry name" value="PROLIPOPROTEIN DIACYLGLYCERYL TRANSFERASE"/>
    <property type="match status" value="1"/>
</dbReference>
<protein>
    <recommendedName>
        <fullName evidence="7">Phosphatidylglycerol--prolipoprotein diacylglyceryl transferase</fullName>
        <ecNumber evidence="7">2.5.1.145</ecNumber>
    </recommendedName>
</protein>
<evidence type="ECO:0000256" key="6">
    <source>
        <dbReference type="ARBA" id="ARBA00023136"/>
    </source>
</evidence>
<evidence type="ECO:0000256" key="1">
    <source>
        <dbReference type="ARBA" id="ARBA00007150"/>
    </source>
</evidence>
<dbReference type="HAMAP" id="MF_01147">
    <property type="entry name" value="Lgt"/>
    <property type="match status" value="1"/>
</dbReference>
<keyword evidence="2 7" id="KW-1003">Cell membrane</keyword>
<evidence type="ECO:0000256" key="4">
    <source>
        <dbReference type="ARBA" id="ARBA00022692"/>
    </source>
</evidence>
<dbReference type="InterPro" id="IPR001640">
    <property type="entry name" value="Lgt"/>
</dbReference>
<feature type="transmembrane region" description="Helical" evidence="7">
    <location>
        <begin position="101"/>
        <end position="123"/>
    </location>
</feature>
<dbReference type="PANTHER" id="PTHR30589:SF0">
    <property type="entry name" value="PHOSPHATIDYLGLYCEROL--PROLIPOPROTEIN DIACYLGLYCERYL TRANSFERASE"/>
    <property type="match status" value="1"/>
</dbReference>
<comment type="catalytic activity">
    <reaction evidence="7">
        <text>L-cysteinyl-[prolipoprotein] + a 1,2-diacyl-sn-glycero-3-phospho-(1'-sn-glycerol) = an S-1,2-diacyl-sn-glyceryl-L-cysteinyl-[prolipoprotein] + sn-glycerol 1-phosphate + H(+)</text>
        <dbReference type="Rhea" id="RHEA:56712"/>
        <dbReference type="Rhea" id="RHEA-COMP:14679"/>
        <dbReference type="Rhea" id="RHEA-COMP:14680"/>
        <dbReference type="ChEBI" id="CHEBI:15378"/>
        <dbReference type="ChEBI" id="CHEBI:29950"/>
        <dbReference type="ChEBI" id="CHEBI:57685"/>
        <dbReference type="ChEBI" id="CHEBI:64716"/>
        <dbReference type="ChEBI" id="CHEBI:140658"/>
        <dbReference type="EC" id="2.5.1.145"/>
    </reaction>
</comment>
<dbReference type="Proteomes" id="UP000295444">
    <property type="component" value="Unassembled WGS sequence"/>
</dbReference>
<evidence type="ECO:0000256" key="5">
    <source>
        <dbReference type="ARBA" id="ARBA00022989"/>
    </source>
</evidence>
<keyword evidence="5 7" id="KW-1133">Transmembrane helix</keyword>
<feature type="transmembrane region" description="Helical" evidence="7">
    <location>
        <begin position="256"/>
        <end position="278"/>
    </location>
</feature>
<comment type="similarity">
    <text evidence="1 7">Belongs to the Lgt family.</text>
</comment>
<feature type="transmembrane region" description="Helical" evidence="7">
    <location>
        <begin position="61"/>
        <end position="81"/>
    </location>
</feature>
<gene>
    <name evidence="7" type="primary">lgt</name>
    <name evidence="9" type="ORF">EV186_10398</name>
</gene>
<keyword evidence="4 7" id="KW-0812">Transmembrane</keyword>